<evidence type="ECO:0000313" key="2">
    <source>
        <dbReference type="EMBL" id="ACZ43642.1"/>
    </source>
</evidence>
<evidence type="ECO:0000313" key="3">
    <source>
        <dbReference type="Proteomes" id="UP000000323"/>
    </source>
</evidence>
<dbReference type="RefSeq" id="WP_012876673.1">
    <property type="nucleotide sequence ID" value="NC_013526.1"/>
</dbReference>
<dbReference type="HOGENOM" id="CLU_1266398_0_0_0"/>
<dbReference type="OrthoDB" id="9957233at2"/>
<keyword evidence="3" id="KW-1185">Reference proteome</keyword>
<evidence type="ECO:0000256" key="1">
    <source>
        <dbReference type="SAM" id="Phobius"/>
    </source>
</evidence>
<protein>
    <submittedName>
        <fullName evidence="2">Uncharacterized protein</fullName>
    </submittedName>
</protein>
<organism evidence="2 3">
    <name type="scientific">Thermobaculum terrenum (strain ATCC BAA-798 / CCMEE 7001 / YNP1)</name>
    <dbReference type="NCBI Taxonomy" id="525904"/>
    <lineage>
        <taxon>Bacteria</taxon>
        <taxon>Bacillati</taxon>
        <taxon>Chloroflexota</taxon>
        <taxon>Chloroflexia</taxon>
        <taxon>Candidatus Thermobaculales</taxon>
        <taxon>Candidatus Thermobaculaceae</taxon>
        <taxon>Thermobaculum</taxon>
    </lineage>
</organism>
<proteinExistence type="predicted"/>
<dbReference type="AlphaFoldDB" id="D1CIS2"/>
<keyword evidence="1" id="KW-0812">Transmembrane</keyword>
<dbReference type="KEGG" id="ttr:Tter_2756"/>
<keyword evidence="1" id="KW-1133">Transmembrane helix</keyword>
<reference evidence="3" key="1">
    <citation type="journal article" date="2010" name="Stand. Genomic Sci.">
        <title>Complete genome sequence of 'Thermobaculum terrenum' type strain (YNP1).</title>
        <authorList>
            <person name="Kiss H."/>
            <person name="Cleland D."/>
            <person name="Lapidus A."/>
            <person name="Lucas S."/>
            <person name="Glavina Del Rio T."/>
            <person name="Nolan M."/>
            <person name="Tice H."/>
            <person name="Han C."/>
            <person name="Goodwin L."/>
            <person name="Pitluck S."/>
            <person name="Liolios K."/>
            <person name="Ivanova N."/>
            <person name="Mavromatis K."/>
            <person name="Ovchinnikova G."/>
            <person name="Pati A."/>
            <person name="Chen A."/>
            <person name="Palaniappan K."/>
            <person name="Land M."/>
            <person name="Hauser L."/>
            <person name="Chang Y."/>
            <person name="Jeffries C."/>
            <person name="Lu M."/>
            <person name="Brettin T."/>
            <person name="Detter J."/>
            <person name="Goker M."/>
            <person name="Tindall B."/>
            <person name="Beck B."/>
            <person name="McDermott T."/>
            <person name="Woyke T."/>
            <person name="Bristow J."/>
            <person name="Eisen J."/>
            <person name="Markowitz V."/>
            <person name="Hugenholtz P."/>
            <person name="Kyrpides N."/>
            <person name="Klenk H."/>
            <person name="Cheng J."/>
        </authorList>
    </citation>
    <scope>NUCLEOTIDE SEQUENCE [LARGE SCALE GENOMIC DNA]</scope>
    <source>
        <strain evidence="3">ATCC BAA-798 / YNP1</strain>
    </source>
</reference>
<name>D1CIS2_THET1</name>
<dbReference type="STRING" id="525904.Tter_2756"/>
<keyword evidence="1" id="KW-0472">Membrane</keyword>
<dbReference type="eggNOG" id="ENOG502ZEDD">
    <property type="taxonomic scope" value="Bacteria"/>
</dbReference>
<gene>
    <name evidence="2" type="ordered locus">Tter_2756</name>
</gene>
<sequence>MQATASYNRSGIWVTIMLSIIAALVWTLAIHRMGIGHTEVSRTNSILLTSNRDRLRICVQSYHPQVTNDQLSSFVRKSLARIQDHPDFYRSGLGTHAPVVDVGCPGPPRAGMPGFDWQDGMAPASSALVTSPSNYRVFVFVVSSDKVALPNGHSFWSTPQELYCYEGRCGEVTTALYIVPEELADLELASLRLAHAVGLWVDWHTRQMQSPIAKEDTR</sequence>
<accession>D1CIS2</accession>
<dbReference type="EMBL" id="CP001826">
    <property type="protein sequence ID" value="ACZ43642.1"/>
    <property type="molecule type" value="Genomic_DNA"/>
</dbReference>
<dbReference type="Proteomes" id="UP000000323">
    <property type="component" value="Chromosome 2"/>
</dbReference>
<feature type="transmembrane region" description="Helical" evidence="1">
    <location>
        <begin position="12"/>
        <end position="30"/>
    </location>
</feature>